<evidence type="ECO:0000313" key="4">
    <source>
        <dbReference type="Proteomes" id="UP001160550"/>
    </source>
</evidence>
<feature type="chain" id="PRO_5046193654" evidence="1">
    <location>
        <begin position="35"/>
        <end position="197"/>
    </location>
</feature>
<gene>
    <name evidence="3" type="ORF">QF205_16860</name>
</gene>
<reference evidence="3" key="1">
    <citation type="journal article" date="2007" name="Int. J. Syst. Evol. Microbiol.">
        <title>Luteimonas composti sp. nov., a moderately thermophilic bacterium isolated from food waste.</title>
        <authorList>
            <person name="Young C.C."/>
            <person name="Kampfer P."/>
            <person name="Chen W.M."/>
            <person name="Yen W.S."/>
            <person name="Arun A.B."/>
            <person name="Lai W.A."/>
            <person name="Shen F.T."/>
            <person name="Rekha P.D."/>
            <person name="Lin K.Y."/>
            <person name="Chou J.H."/>
        </authorList>
    </citation>
    <scope>NUCLEOTIDE SEQUENCE</scope>
    <source>
        <strain evidence="3">CC-YY355</strain>
    </source>
</reference>
<name>A0ABT6MX32_9GAMM</name>
<dbReference type="PANTHER" id="PTHR36440">
    <property type="entry name" value="PUTATIVE (AFU_ORTHOLOGUE AFUA_8G07350)-RELATED"/>
    <property type="match status" value="1"/>
</dbReference>
<feature type="signal peptide" evidence="1">
    <location>
        <begin position="1"/>
        <end position="34"/>
    </location>
</feature>
<evidence type="ECO:0000256" key="1">
    <source>
        <dbReference type="SAM" id="SignalP"/>
    </source>
</evidence>
<dbReference type="InterPro" id="IPR011051">
    <property type="entry name" value="RmlC_Cupin_sf"/>
</dbReference>
<dbReference type="Gene3D" id="2.60.120.10">
    <property type="entry name" value="Jelly Rolls"/>
    <property type="match status" value="1"/>
</dbReference>
<dbReference type="InterPro" id="IPR013096">
    <property type="entry name" value="Cupin_2"/>
</dbReference>
<dbReference type="SUPFAM" id="SSF51182">
    <property type="entry name" value="RmlC-like cupins"/>
    <property type="match status" value="1"/>
</dbReference>
<dbReference type="Proteomes" id="UP001160550">
    <property type="component" value="Unassembled WGS sequence"/>
</dbReference>
<dbReference type="Pfam" id="PF07883">
    <property type="entry name" value="Cupin_2"/>
    <property type="match status" value="1"/>
</dbReference>
<proteinExistence type="predicted"/>
<evidence type="ECO:0000313" key="3">
    <source>
        <dbReference type="EMBL" id="MDH7454720.1"/>
    </source>
</evidence>
<evidence type="ECO:0000259" key="2">
    <source>
        <dbReference type="Pfam" id="PF07883"/>
    </source>
</evidence>
<dbReference type="PANTHER" id="PTHR36440:SF1">
    <property type="entry name" value="PUTATIVE (AFU_ORTHOLOGUE AFUA_8G07350)-RELATED"/>
    <property type="match status" value="1"/>
</dbReference>
<dbReference type="InterPro" id="IPR014710">
    <property type="entry name" value="RmlC-like_jellyroll"/>
</dbReference>
<protein>
    <submittedName>
        <fullName evidence="3">Cupin domain-containing protein</fullName>
    </submittedName>
</protein>
<comment type="caution">
    <text evidence="3">The sequence shown here is derived from an EMBL/GenBank/DDBJ whole genome shotgun (WGS) entry which is preliminary data.</text>
</comment>
<keyword evidence="1" id="KW-0732">Signal</keyword>
<dbReference type="EMBL" id="JARYGX010000032">
    <property type="protein sequence ID" value="MDH7454720.1"/>
    <property type="molecule type" value="Genomic_DNA"/>
</dbReference>
<accession>A0ABT6MX32</accession>
<feature type="domain" description="Cupin type-2" evidence="2">
    <location>
        <begin position="87"/>
        <end position="145"/>
    </location>
</feature>
<sequence>MSPQIEHPMRLQNFRCAYGASLLAVCLVTASPMAAGQTPASVEPLAIAADDAPALPYDAGALRLLVPSARTGGAYALVELIEQPPYRTPAHVHPQLDESFYVLEGALALEMDGIAYRLPAGSYVDIPRGTVHSQGSADGQPVRLLTRLSPGGFEQFFLDRVELARSIGRDHHDFQQRMMEIVRRYPQWLGPAPPAEE</sequence>
<reference evidence="3" key="2">
    <citation type="submission" date="2023-04" db="EMBL/GenBank/DDBJ databases">
        <authorList>
            <person name="Sun J.-Q."/>
        </authorList>
    </citation>
    <scope>NUCLEOTIDE SEQUENCE</scope>
    <source>
        <strain evidence="3">CC-YY355</strain>
    </source>
</reference>
<dbReference type="InterPro" id="IPR053146">
    <property type="entry name" value="QDO-like"/>
</dbReference>
<keyword evidence="4" id="KW-1185">Reference proteome</keyword>
<organism evidence="3 4">
    <name type="scientific">Luteimonas composti</name>
    <dbReference type="NCBI Taxonomy" id="398257"/>
    <lineage>
        <taxon>Bacteria</taxon>
        <taxon>Pseudomonadati</taxon>
        <taxon>Pseudomonadota</taxon>
        <taxon>Gammaproteobacteria</taxon>
        <taxon>Lysobacterales</taxon>
        <taxon>Lysobacteraceae</taxon>
        <taxon>Luteimonas</taxon>
    </lineage>
</organism>
<dbReference type="RefSeq" id="WP_280943948.1">
    <property type="nucleotide sequence ID" value="NZ_JARYGX010000032.1"/>
</dbReference>